<comment type="caution">
    <text evidence="2">The sequence shown here is derived from an EMBL/GenBank/DDBJ whole genome shotgun (WGS) entry which is preliminary data.</text>
</comment>
<evidence type="ECO:0000313" key="3">
    <source>
        <dbReference type="Proteomes" id="UP000758155"/>
    </source>
</evidence>
<feature type="coiled-coil region" evidence="1">
    <location>
        <begin position="153"/>
        <end position="180"/>
    </location>
</feature>
<evidence type="ECO:0000313" key="2">
    <source>
        <dbReference type="EMBL" id="KAF3029151.1"/>
    </source>
</evidence>
<keyword evidence="1" id="KW-0175">Coiled coil</keyword>
<protein>
    <submittedName>
        <fullName evidence="2">Uncharacterized protein</fullName>
    </submittedName>
</protein>
<reference evidence="2" key="1">
    <citation type="submission" date="2019-04" db="EMBL/GenBank/DDBJ databases">
        <title>Sequencing of skin fungus with MAO and IRED activity.</title>
        <authorList>
            <person name="Marsaioli A.J."/>
            <person name="Bonatto J.M.C."/>
            <person name="Reis Junior O."/>
        </authorList>
    </citation>
    <scope>NUCLEOTIDE SEQUENCE</scope>
    <source>
        <strain evidence="2">28M1</strain>
    </source>
</reference>
<dbReference type="OrthoDB" id="3789370at2759"/>
<dbReference type="AlphaFoldDB" id="A0A9P4WFE9"/>
<dbReference type="Proteomes" id="UP000758155">
    <property type="component" value="Unassembled WGS sequence"/>
</dbReference>
<organism evidence="2 3">
    <name type="scientific">Didymella heteroderae</name>
    <dbReference type="NCBI Taxonomy" id="1769908"/>
    <lineage>
        <taxon>Eukaryota</taxon>
        <taxon>Fungi</taxon>
        <taxon>Dikarya</taxon>
        <taxon>Ascomycota</taxon>
        <taxon>Pezizomycotina</taxon>
        <taxon>Dothideomycetes</taxon>
        <taxon>Pleosporomycetidae</taxon>
        <taxon>Pleosporales</taxon>
        <taxon>Pleosporineae</taxon>
        <taxon>Didymellaceae</taxon>
        <taxon>Didymella</taxon>
    </lineage>
</organism>
<sequence length="203" mass="22753">MSYPEFFHFTAPQEATISPADLTLFDHQPEYPAVQDDTIDQFSQTVVDPMVGFGSMSGVGFTAWSWPDSLDLTQSQPPLQQDHSQMRTTLDTVTGTISTTLLDPLAQAFDYNNTAHHSAAHDGWAMSETQTQPDEYGTLGKMDELMAMVLDLRAKTDQRMNTIEEEIKAVKSRLEDDSTRLCEEVEDAISRLQTWTGQVRDAQ</sequence>
<accession>A0A9P4WFE9</accession>
<keyword evidence="3" id="KW-1185">Reference proteome</keyword>
<name>A0A9P4WFE9_9PLEO</name>
<proteinExistence type="predicted"/>
<evidence type="ECO:0000256" key="1">
    <source>
        <dbReference type="SAM" id="Coils"/>
    </source>
</evidence>
<gene>
    <name evidence="2" type="ORF">E8E12_000784</name>
</gene>
<dbReference type="EMBL" id="SWKV01000276">
    <property type="protein sequence ID" value="KAF3029151.1"/>
    <property type="molecule type" value="Genomic_DNA"/>
</dbReference>